<name>A0A2R6XDC6_MARPO</name>
<dbReference type="AlphaFoldDB" id="A0A2R6XDC6"/>
<protein>
    <submittedName>
        <fullName evidence="1">Uncharacterized protein</fullName>
    </submittedName>
</protein>
<accession>A0A2R6XDC6</accession>
<gene>
    <name evidence="1" type="ORF">MARPO_0022s0186</name>
</gene>
<keyword evidence="2" id="KW-1185">Reference proteome</keyword>
<proteinExistence type="predicted"/>
<sequence length="131" mass="14493">MRSAGMLTESFEAFHKVSLAGRSSTIYVKQGMNAEFLADMAEVALVVISLTSIQAATNMIMDEKKGRKIRENTQTTECVAERGSSYESLPELLYEIRLATEVVSVREKSFCTSDGTSIECSLKFEPSTTFQ</sequence>
<evidence type="ECO:0000313" key="1">
    <source>
        <dbReference type="EMBL" id="PTQ44108.1"/>
    </source>
</evidence>
<dbReference type="Proteomes" id="UP000244005">
    <property type="component" value="Unassembled WGS sequence"/>
</dbReference>
<evidence type="ECO:0000313" key="2">
    <source>
        <dbReference type="Proteomes" id="UP000244005"/>
    </source>
</evidence>
<reference evidence="2" key="1">
    <citation type="journal article" date="2017" name="Cell">
        <title>Insights into land plant evolution garnered from the Marchantia polymorpha genome.</title>
        <authorList>
            <person name="Bowman J.L."/>
            <person name="Kohchi T."/>
            <person name="Yamato K.T."/>
            <person name="Jenkins J."/>
            <person name="Shu S."/>
            <person name="Ishizaki K."/>
            <person name="Yamaoka S."/>
            <person name="Nishihama R."/>
            <person name="Nakamura Y."/>
            <person name="Berger F."/>
            <person name="Adam C."/>
            <person name="Aki S.S."/>
            <person name="Althoff F."/>
            <person name="Araki T."/>
            <person name="Arteaga-Vazquez M.A."/>
            <person name="Balasubrmanian S."/>
            <person name="Barry K."/>
            <person name="Bauer D."/>
            <person name="Boehm C.R."/>
            <person name="Briginshaw L."/>
            <person name="Caballero-Perez J."/>
            <person name="Catarino B."/>
            <person name="Chen F."/>
            <person name="Chiyoda S."/>
            <person name="Chovatia M."/>
            <person name="Davies K.M."/>
            <person name="Delmans M."/>
            <person name="Demura T."/>
            <person name="Dierschke T."/>
            <person name="Dolan L."/>
            <person name="Dorantes-Acosta A.E."/>
            <person name="Eklund D.M."/>
            <person name="Florent S.N."/>
            <person name="Flores-Sandoval E."/>
            <person name="Fujiyama A."/>
            <person name="Fukuzawa H."/>
            <person name="Galik B."/>
            <person name="Grimanelli D."/>
            <person name="Grimwood J."/>
            <person name="Grossniklaus U."/>
            <person name="Hamada T."/>
            <person name="Haseloff J."/>
            <person name="Hetherington A.J."/>
            <person name="Higo A."/>
            <person name="Hirakawa Y."/>
            <person name="Hundley H.N."/>
            <person name="Ikeda Y."/>
            <person name="Inoue K."/>
            <person name="Inoue S.I."/>
            <person name="Ishida S."/>
            <person name="Jia Q."/>
            <person name="Kakita M."/>
            <person name="Kanazawa T."/>
            <person name="Kawai Y."/>
            <person name="Kawashima T."/>
            <person name="Kennedy M."/>
            <person name="Kinose K."/>
            <person name="Kinoshita T."/>
            <person name="Kohara Y."/>
            <person name="Koide E."/>
            <person name="Komatsu K."/>
            <person name="Kopischke S."/>
            <person name="Kubo M."/>
            <person name="Kyozuka J."/>
            <person name="Lagercrantz U."/>
            <person name="Lin S.S."/>
            <person name="Lindquist E."/>
            <person name="Lipzen A.M."/>
            <person name="Lu C.W."/>
            <person name="De Luna E."/>
            <person name="Martienssen R.A."/>
            <person name="Minamino N."/>
            <person name="Mizutani M."/>
            <person name="Mizutani M."/>
            <person name="Mochizuki N."/>
            <person name="Monte I."/>
            <person name="Mosher R."/>
            <person name="Nagasaki H."/>
            <person name="Nakagami H."/>
            <person name="Naramoto S."/>
            <person name="Nishitani K."/>
            <person name="Ohtani M."/>
            <person name="Okamoto T."/>
            <person name="Okumura M."/>
            <person name="Phillips J."/>
            <person name="Pollak B."/>
            <person name="Reinders A."/>
            <person name="Rovekamp M."/>
            <person name="Sano R."/>
            <person name="Sawa S."/>
            <person name="Schmid M.W."/>
            <person name="Shirakawa M."/>
            <person name="Solano R."/>
            <person name="Spunde A."/>
            <person name="Suetsugu N."/>
            <person name="Sugano S."/>
            <person name="Sugiyama A."/>
            <person name="Sun R."/>
            <person name="Suzuki Y."/>
            <person name="Takenaka M."/>
            <person name="Takezawa D."/>
            <person name="Tomogane H."/>
            <person name="Tsuzuki M."/>
            <person name="Ueda T."/>
            <person name="Umeda M."/>
            <person name="Ward J.M."/>
            <person name="Watanabe Y."/>
            <person name="Yazaki K."/>
            <person name="Yokoyama R."/>
            <person name="Yoshitake Y."/>
            <person name="Yotsui I."/>
            <person name="Zachgo S."/>
            <person name="Schmutz J."/>
        </authorList>
    </citation>
    <scope>NUCLEOTIDE SEQUENCE [LARGE SCALE GENOMIC DNA]</scope>
    <source>
        <strain evidence="2">Tak-1</strain>
    </source>
</reference>
<organism evidence="1 2">
    <name type="scientific">Marchantia polymorpha</name>
    <name type="common">Common liverwort</name>
    <name type="synonym">Marchantia aquatica</name>
    <dbReference type="NCBI Taxonomy" id="3197"/>
    <lineage>
        <taxon>Eukaryota</taxon>
        <taxon>Viridiplantae</taxon>
        <taxon>Streptophyta</taxon>
        <taxon>Embryophyta</taxon>
        <taxon>Marchantiophyta</taxon>
        <taxon>Marchantiopsida</taxon>
        <taxon>Marchantiidae</taxon>
        <taxon>Marchantiales</taxon>
        <taxon>Marchantiaceae</taxon>
        <taxon>Marchantia</taxon>
    </lineage>
</organism>
<dbReference type="EMBL" id="KZ772694">
    <property type="protein sequence ID" value="PTQ44108.1"/>
    <property type="molecule type" value="Genomic_DNA"/>
</dbReference>
<dbReference type="Gramene" id="Mp3g03460.1">
    <property type="protein sequence ID" value="Mp3g03460.1.cds"/>
    <property type="gene ID" value="Mp3g03460"/>
</dbReference>